<dbReference type="InterPro" id="IPR007352">
    <property type="entry name" value="DUF420"/>
</dbReference>
<dbReference type="PANTHER" id="PTHR37692:SF1">
    <property type="entry name" value="DUF420 DOMAIN-CONTAINING PROTEIN"/>
    <property type="match status" value="1"/>
</dbReference>
<dbReference type="Pfam" id="PF04238">
    <property type="entry name" value="DUF420"/>
    <property type="match status" value="1"/>
</dbReference>
<feature type="transmembrane region" description="Helical" evidence="1">
    <location>
        <begin position="80"/>
        <end position="106"/>
    </location>
</feature>
<keyword evidence="1" id="KW-0812">Transmembrane</keyword>
<dbReference type="PANTHER" id="PTHR37692">
    <property type="entry name" value="HYPOTHETICAL MEMBRANE SPANNING PROTEIN"/>
    <property type="match status" value="1"/>
</dbReference>
<dbReference type="OrthoDB" id="9811998at2"/>
<dbReference type="Proteomes" id="UP000315440">
    <property type="component" value="Unassembled WGS sequence"/>
</dbReference>
<keyword evidence="3" id="KW-1185">Reference proteome</keyword>
<keyword evidence="1" id="KW-1133">Transmembrane helix</keyword>
<keyword evidence="1" id="KW-0472">Membrane</keyword>
<feature type="transmembrane region" description="Helical" evidence="1">
    <location>
        <begin position="46"/>
        <end position="65"/>
    </location>
</feature>
<accession>A0A5C5ZJ51</accession>
<gene>
    <name evidence="2" type="ORF">Mal64_28140</name>
</gene>
<sequence length="163" mass="18254">MFLSLLAAAHPIVHLNAALNATATVLLCLGLWLIKRGKEDAHRRAMLSAFAVSAVFLVCYLYYHFLVGSVRFTHEGPVRYVYLTILLTHVVLAMAVPFLTIASIYLGYRAQGCCGPADAETVARFRQKHRAVVRWAFPIWLYVSVTGVVVYAMLYHLWPSAEI</sequence>
<comment type="caution">
    <text evidence="2">The sequence shown here is derived from an EMBL/GenBank/DDBJ whole genome shotgun (WGS) entry which is preliminary data.</text>
</comment>
<name>A0A5C5ZJ51_9BACT</name>
<feature type="transmembrane region" description="Helical" evidence="1">
    <location>
        <begin position="135"/>
        <end position="158"/>
    </location>
</feature>
<evidence type="ECO:0008006" key="4">
    <source>
        <dbReference type="Google" id="ProtNLM"/>
    </source>
</evidence>
<dbReference type="AlphaFoldDB" id="A0A5C5ZJ51"/>
<evidence type="ECO:0000256" key="1">
    <source>
        <dbReference type="SAM" id="Phobius"/>
    </source>
</evidence>
<proteinExistence type="predicted"/>
<organism evidence="2 3">
    <name type="scientific">Pseudobythopirellula maris</name>
    <dbReference type="NCBI Taxonomy" id="2527991"/>
    <lineage>
        <taxon>Bacteria</taxon>
        <taxon>Pseudomonadati</taxon>
        <taxon>Planctomycetota</taxon>
        <taxon>Planctomycetia</taxon>
        <taxon>Pirellulales</taxon>
        <taxon>Lacipirellulaceae</taxon>
        <taxon>Pseudobythopirellula</taxon>
    </lineage>
</organism>
<dbReference type="RefSeq" id="WP_146401274.1">
    <property type="nucleotide sequence ID" value="NZ_SJPQ01000003.1"/>
</dbReference>
<evidence type="ECO:0000313" key="2">
    <source>
        <dbReference type="EMBL" id="TWT87276.1"/>
    </source>
</evidence>
<evidence type="ECO:0000313" key="3">
    <source>
        <dbReference type="Proteomes" id="UP000315440"/>
    </source>
</evidence>
<feature type="transmembrane region" description="Helical" evidence="1">
    <location>
        <begin position="12"/>
        <end position="34"/>
    </location>
</feature>
<reference evidence="2 3" key="1">
    <citation type="submission" date="2019-02" db="EMBL/GenBank/DDBJ databases">
        <title>Deep-cultivation of Planctomycetes and their phenomic and genomic characterization uncovers novel biology.</title>
        <authorList>
            <person name="Wiegand S."/>
            <person name="Jogler M."/>
            <person name="Boedeker C."/>
            <person name="Pinto D."/>
            <person name="Vollmers J."/>
            <person name="Rivas-Marin E."/>
            <person name="Kohn T."/>
            <person name="Peeters S.H."/>
            <person name="Heuer A."/>
            <person name="Rast P."/>
            <person name="Oberbeckmann S."/>
            <person name="Bunk B."/>
            <person name="Jeske O."/>
            <person name="Meyerdierks A."/>
            <person name="Storesund J.E."/>
            <person name="Kallscheuer N."/>
            <person name="Luecker S."/>
            <person name="Lage O.M."/>
            <person name="Pohl T."/>
            <person name="Merkel B.J."/>
            <person name="Hornburger P."/>
            <person name="Mueller R.-W."/>
            <person name="Bruemmer F."/>
            <person name="Labrenz M."/>
            <person name="Spormann A.M."/>
            <person name="Op Den Camp H."/>
            <person name="Overmann J."/>
            <person name="Amann R."/>
            <person name="Jetten M.S.M."/>
            <person name="Mascher T."/>
            <person name="Medema M.H."/>
            <person name="Devos D.P."/>
            <person name="Kaster A.-K."/>
            <person name="Ovreas L."/>
            <person name="Rohde M."/>
            <person name="Galperin M.Y."/>
            <person name="Jogler C."/>
        </authorList>
    </citation>
    <scope>NUCLEOTIDE SEQUENCE [LARGE SCALE GENOMIC DNA]</scope>
    <source>
        <strain evidence="2 3">Mal64</strain>
    </source>
</reference>
<protein>
    <recommendedName>
        <fullName evidence="4">DUF420 domain-containing protein</fullName>
    </recommendedName>
</protein>
<dbReference type="EMBL" id="SJPQ01000003">
    <property type="protein sequence ID" value="TWT87276.1"/>
    <property type="molecule type" value="Genomic_DNA"/>
</dbReference>